<dbReference type="GO" id="GO:0006886">
    <property type="term" value="P:intracellular protein transport"/>
    <property type="evidence" value="ECO:0007669"/>
    <property type="project" value="InterPro"/>
</dbReference>
<feature type="domain" description="Clathrin/coatomer adaptor adaptin-like N-terminal" evidence="1">
    <location>
        <begin position="20"/>
        <end position="161"/>
    </location>
</feature>
<dbReference type="GO" id="GO:0030126">
    <property type="term" value="C:COPI vesicle coat"/>
    <property type="evidence" value="ECO:0007669"/>
    <property type="project" value="TreeGrafter"/>
</dbReference>
<accession>A0A6V7QNX2</accession>
<dbReference type="PANTHER" id="PTHR10635">
    <property type="entry name" value="COATOMER SUBUNIT BETA"/>
    <property type="match status" value="1"/>
</dbReference>
<dbReference type="PANTHER" id="PTHR10635:SF0">
    <property type="entry name" value="COATOMER SUBUNIT BETA"/>
    <property type="match status" value="1"/>
</dbReference>
<dbReference type="GO" id="GO:0006891">
    <property type="term" value="P:intra-Golgi vesicle-mediated transport"/>
    <property type="evidence" value="ECO:0007669"/>
    <property type="project" value="TreeGrafter"/>
</dbReference>
<dbReference type="InterPro" id="IPR002553">
    <property type="entry name" value="Clathrin/coatomer_adapt-like_N"/>
</dbReference>
<proteinExistence type="predicted"/>
<gene>
    <name evidence="2" type="ORF">CB5_LOCUS28085</name>
</gene>
<evidence type="ECO:0000259" key="1">
    <source>
        <dbReference type="Pfam" id="PF01602"/>
    </source>
</evidence>
<dbReference type="InterPro" id="IPR011989">
    <property type="entry name" value="ARM-like"/>
</dbReference>
<dbReference type="InterPro" id="IPR016024">
    <property type="entry name" value="ARM-type_fold"/>
</dbReference>
<dbReference type="AlphaFoldDB" id="A0A6V7QNX2"/>
<dbReference type="SUPFAM" id="SSF48371">
    <property type="entry name" value="ARM repeat"/>
    <property type="match status" value="1"/>
</dbReference>
<dbReference type="EMBL" id="LR862137">
    <property type="protein sequence ID" value="CAD1844874.1"/>
    <property type="molecule type" value="Genomic_DNA"/>
</dbReference>
<name>A0A6V7QNX2_ANACO</name>
<dbReference type="Gene3D" id="1.25.10.10">
    <property type="entry name" value="Leucine-rich Repeat Variant"/>
    <property type="match status" value="1"/>
</dbReference>
<protein>
    <recommendedName>
        <fullName evidence="1">Clathrin/coatomer adaptor adaptin-like N-terminal domain-containing protein</fullName>
    </recommendedName>
</protein>
<reference evidence="2" key="1">
    <citation type="submission" date="2020-07" db="EMBL/GenBank/DDBJ databases">
        <authorList>
            <person name="Lin J."/>
        </authorList>
    </citation>
    <scope>NUCLEOTIDE SEQUENCE</scope>
</reference>
<evidence type="ECO:0000313" key="2">
    <source>
        <dbReference type="EMBL" id="CAD1844874.1"/>
    </source>
</evidence>
<organism evidence="2">
    <name type="scientific">Ananas comosus var. bracteatus</name>
    <name type="common">red pineapple</name>
    <dbReference type="NCBI Taxonomy" id="296719"/>
    <lineage>
        <taxon>Eukaryota</taxon>
        <taxon>Viridiplantae</taxon>
        <taxon>Streptophyta</taxon>
        <taxon>Embryophyta</taxon>
        <taxon>Tracheophyta</taxon>
        <taxon>Spermatophyta</taxon>
        <taxon>Magnoliopsida</taxon>
        <taxon>Liliopsida</taxon>
        <taxon>Poales</taxon>
        <taxon>Bromeliaceae</taxon>
        <taxon>Bromelioideae</taxon>
        <taxon>Ananas</taxon>
    </lineage>
</organism>
<dbReference type="GO" id="GO:0006888">
    <property type="term" value="P:endoplasmic reticulum to Golgi vesicle-mediated transport"/>
    <property type="evidence" value="ECO:0007669"/>
    <property type="project" value="TreeGrafter"/>
</dbReference>
<dbReference type="InterPro" id="IPR016460">
    <property type="entry name" value="COPB1"/>
</dbReference>
<sequence>MEKSCTLVIHFDKGSPAMANEIKEALEGNDVAAKIEALKRAVMLLLNGETLPQLFITIVRYVLPSEDHTIQKLLLLYLEIVDKRDSRGRVLPEMILICQNLRNNLQHPNEYIRGVTLRFLCRLSESELIDPLVPSVLANLEHRHPFIRRNALLAVSAIFRLPNGEQLLPDAPTSWRRRWRPSRTRRPAATPS</sequence>
<dbReference type="Pfam" id="PF01602">
    <property type="entry name" value="Adaptin_N"/>
    <property type="match status" value="1"/>
</dbReference>